<organism evidence="1 2">
    <name type="scientific">Octadecabacter ascidiaceicola</name>
    <dbReference type="NCBI Taxonomy" id="1655543"/>
    <lineage>
        <taxon>Bacteria</taxon>
        <taxon>Pseudomonadati</taxon>
        <taxon>Pseudomonadota</taxon>
        <taxon>Alphaproteobacteria</taxon>
        <taxon>Rhodobacterales</taxon>
        <taxon>Roseobacteraceae</taxon>
        <taxon>Octadecabacter</taxon>
    </lineage>
</organism>
<dbReference type="Proteomes" id="UP000203464">
    <property type="component" value="Unassembled WGS sequence"/>
</dbReference>
<gene>
    <name evidence="1" type="ORF">OCA8868_03330</name>
</gene>
<sequence length="76" mass="8242">MNAHLKDSLQSAERTLPEAGQEALANVIEAFTLNYGLTAEANFTGDELAEIRQLATEPFVEADPKEVADFFAQNAS</sequence>
<keyword evidence="2" id="KW-1185">Reference proteome</keyword>
<evidence type="ECO:0000313" key="1">
    <source>
        <dbReference type="EMBL" id="SMX45583.1"/>
    </source>
</evidence>
<reference evidence="2" key="1">
    <citation type="submission" date="2017-05" db="EMBL/GenBank/DDBJ databases">
        <authorList>
            <person name="Rodrigo-Torres L."/>
            <person name="Arahal R. D."/>
            <person name="Lucena T."/>
        </authorList>
    </citation>
    <scope>NUCLEOTIDE SEQUENCE [LARGE SCALE GENOMIC DNA]</scope>
    <source>
        <strain evidence="2">CECT 8868</strain>
    </source>
</reference>
<evidence type="ECO:0000313" key="2">
    <source>
        <dbReference type="Proteomes" id="UP000203464"/>
    </source>
</evidence>
<dbReference type="EMBL" id="FXYD01000009">
    <property type="protein sequence ID" value="SMX45583.1"/>
    <property type="molecule type" value="Genomic_DNA"/>
</dbReference>
<proteinExistence type="predicted"/>
<protein>
    <submittedName>
        <fullName evidence="1">Uncharacterized protein</fullName>
    </submittedName>
</protein>
<accession>A0A238KRX8</accession>
<dbReference type="AlphaFoldDB" id="A0A238KRX8"/>
<name>A0A238KRX8_9RHOB</name>